<evidence type="ECO:0000313" key="2">
    <source>
        <dbReference type="Proteomes" id="UP000280434"/>
    </source>
</evidence>
<dbReference type="AlphaFoldDB" id="A0A494XJ68"/>
<sequence length="163" mass="18933">MFFYHYTDAKSAALITKNQLNRESTERWECRISQPQKWAKFEVQHPEGFYLTTCAPDMVGDGKNSKKEKIGLSYLDNPYVLIFSLPFVKWRDIKKVRASMHNEKETFSITKAGEPEKYFTIPIGKVHGRSECVPFDLEHCVWAGPIAQTPAEYQETAKFIFEK</sequence>
<evidence type="ECO:0000313" key="1">
    <source>
        <dbReference type="EMBL" id="RKP47603.1"/>
    </source>
</evidence>
<protein>
    <submittedName>
        <fullName evidence="1">Uncharacterized protein</fullName>
    </submittedName>
</protein>
<comment type="caution">
    <text evidence="1">The sequence shown here is derived from an EMBL/GenBank/DDBJ whole genome shotgun (WGS) entry which is preliminary data.</text>
</comment>
<accession>A0A494XJ68</accession>
<dbReference type="Proteomes" id="UP000280434">
    <property type="component" value="Unassembled WGS sequence"/>
</dbReference>
<name>A0A494XJ68_9BURK</name>
<reference evidence="1 2" key="1">
    <citation type="submission" date="2018-10" db="EMBL/GenBank/DDBJ databases">
        <title>Paraburkholderia sp. 7MK8-2, isolated from soil.</title>
        <authorList>
            <person name="Gao Z.-H."/>
            <person name="Qiu L.-H."/>
        </authorList>
    </citation>
    <scope>NUCLEOTIDE SEQUENCE [LARGE SCALE GENOMIC DNA]</scope>
    <source>
        <strain evidence="1 2">7MK8-2</strain>
    </source>
</reference>
<keyword evidence="2" id="KW-1185">Reference proteome</keyword>
<dbReference type="RefSeq" id="WP_121278549.1">
    <property type="nucleotide sequence ID" value="NZ_RBZV01000005.1"/>
</dbReference>
<organism evidence="1 2">
    <name type="scientific">Trinickia fusca</name>
    <dbReference type="NCBI Taxonomy" id="2419777"/>
    <lineage>
        <taxon>Bacteria</taxon>
        <taxon>Pseudomonadati</taxon>
        <taxon>Pseudomonadota</taxon>
        <taxon>Betaproteobacteria</taxon>
        <taxon>Burkholderiales</taxon>
        <taxon>Burkholderiaceae</taxon>
        <taxon>Trinickia</taxon>
    </lineage>
</organism>
<proteinExistence type="predicted"/>
<dbReference type="EMBL" id="RBZV01000005">
    <property type="protein sequence ID" value="RKP47603.1"/>
    <property type="molecule type" value="Genomic_DNA"/>
</dbReference>
<gene>
    <name evidence="1" type="ORF">D7S89_15370</name>
</gene>